<dbReference type="OrthoDB" id="8115730at2"/>
<name>A0A2N5HMK9_9BACI</name>
<dbReference type="EMBL" id="PGVE01000031">
    <property type="protein sequence ID" value="PLS06717.1"/>
    <property type="molecule type" value="Genomic_DNA"/>
</dbReference>
<dbReference type="AlphaFoldDB" id="A0A2N5HMK9"/>
<gene>
    <name evidence="2" type="ORF">CVD27_07195</name>
</gene>
<dbReference type="Proteomes" id="UP000234950">
    <property type="component" value="Unassembled WGS sequence"/>
</dbReference>
<evidence type="ECO:0000259" key="1">
    <source>
        <dbReference type="Pfam" id="PF24722"/>
    </source>
</evidence>
<protein>
    <recommendedName>
        <fullName evidence="1">DUF7674 domain-containing protein</fullName>
    </recommendedName>
</protein>
<evidence type="ECO:0000313" key="2">
    <source>
        <dbReference type="EMBL" id="PLS06717.1"/>
    </source>
</evidence>
<comment type="caution">
    <text evidence="2">The sequence shown here is derived from an EMBL/GenBank/DDBJ whole genome shotgun (WGS) entry which is preliminary data.</text>
</comment>
<reference evidence="2 3" key="1">
    <citation type="submission" date="2017-11" db="EMBL/GenBank/DDBJ databases">
        <title>Comparitive Functional Genomics of Dry Heat Resistant strains isolated from the Viking Spacecraft.</title>
        <authorList>
            <person name="Seuylemezian A."/>
            <person name="Cooper K."/>
            <person name="Vaishampayan P."/>
        </authorList>
    </citation>
    <scope>NUCLEOTIDE SEQUENCE [LARGE SCALE GENOMIC DNA]</scope>
    <source>
        <strain evidence="2 3">V32-6</strain>
    </source>
</reference>
<proteinExistence type="predicted"/>
<sequence length="124" mass="14599">MNLLLEACPSYKPYYEENLGDDGEQLIYIDIMEFVAHLIELYKQNQINEFPKIFEVIELLHTDGDDFVKESATIGLLESIQNMSGDEINPDVFKKYLKPESLKWWNHLDDFWNGKTQWVGVPRK</sequence>
<keyword evidence="3" id="KW-1185">Reference proteome</keyword>
<evidence type="ECO:0000313" key="3">
    <source>
        <dbReference type="Proteomes" id="UP000234950"/>
    </source>
</evidence>
<accession>A0A2N5HMK9</accession>
<dbReference type="Pfam" id="PF24722">
    <property type="entry name" value="DUF7674"/>
    <property type="match status" value="1"/>
</dbReference>
<dbReference type="InterPro" id="IPR056091">
    <property type="entry name" value="DUF7674"/>
</dbReference>
<organism evidence="2 3">
    <name type="scientific">Neobacillus cucumis</name>
    <dbReference type="NCBI Taxonomy" id="1740721"/>
    <lineage>
        <taxon>Bacteria</taxon>
        <taxon>Bacillati</taxon>
        <taxon>Bacillota</taxon>
        <taxon>Bacilli</taxon>
        <taxon>Bacillales</taxon>
        <taxon>Bacillaceae</taxon>
        <taxon>Neobacillus</taxon>
    </lineage>
</organism>
<feature type="domain" description="DUF7674" evidence="1">
    <location>
        <begin position="1"/>
        <end position="113"/>
    </location>
</feature>